<dbReference type="AlphaFoldDB" id="A0A5J9TNU1"/>
<accession>A0A5J9TNU1</accession>
<dbReference type="Proteomes" id="UP000324897">
    <property type="component" value="Chromosome 3"/>
</dbReference>
<protein>
    <submittedName>
        <fullName evidence="1">Uncharacterized protein</fullName>
    </submittedName>
</protein>
<keyword evidence="2" id="KW-1185">Reference proteome</keyword>
<feature type="non-terminal residue" evidence="1">
    <location>
        <position position="1"/>
    </location>
</feature>
<evidence type="ECO:0000313" key="1">
    <source>
        <dbReference type="EMBL" id="TVU12917.1"/>
    </source>
</evidence>
<sequence>MRVLQDPLVGPRCRALFEDGGVDDRLLVMLFLMAERLRPGSLWKPYDRNSHRPISTLRKSLQTLFTDKMKGLVEELLHVDESGSSIEVSYEDFL</sequence>
<comment type="caution">
    <text evidence="1">The sequence shown here is derived from an EMBL/GenBank/DDBJ whole genome shotgun (WGS) entry which is preliminary data.</text>
</comment>
<organism evidence="1 2">
    <name type="scientific">Eragrostis curvula</name>
    <name type="common">weeping love grass</name>
    <dbReference type="NCBI Taxonomy" id="38414"/>
    <lineage>
        <taxon>Eukaryota</taxon>
        <taxon>Viridiplantae</taxon>
        <taxon>Streptophyta</taxon>
        <taxon>Embryophyta</taxon>
        <taxon>Tracheophyta</taxon>
        <taxon>Spermatophyta</taxon>
        <taxon>Magnoliopsida</taxon>
        <taxon>Liliopsida</taxon>
        <taxon>Poales</taxon>
        <taxon>Poaceae</taxon>
        <taxon>PACMAD clade</taxon>
        <taxon>Chloridoideae</taxon>
        <taxon>Eragrostideae</taxon>
        <taxon>Eragrostidinae</taxon>
        <taxon>Eragrostis</taxon>
    </lineage>
</organism>
<name>A0A5J9TNU1_9POAL</name>
<gene>
    <name evidence="1" type="ORF">EJB05_46584</name>
</gene>
<reference evidence="1 2" key="1">
    <citation type="journal article" date="2019" name="Sci. Rep.">
        <title>A high-quality genome of Eragrostis curvula grass provides insights into Poaceae evolution and supports new strategies to enhance forage quality.</title>
        <authorList>
            <person name="Carballo J."/>
            <person name="Santos B.A.C.M."/>
            <person name="Zappacosta D."/>
            <person name="Garbus I."/>
            <person name="Selva J.P."/>
            <person name="Gallo C.A."/>
            <person name="Diaz A."/>
            <person name="Albertini E."/>
            <person name="Caccamo M."/>
            <person name="Echenique V."/>
        </authorList>
    </citation>
    <scope>NUCLEOTIDE SEQUENCE [LARGE SCALE GENOMIC DNA]</scope>
    <source>
        <strain evidence="2">cv. Victoria</strain>
        <tissue evidence="1">Leaf</tissue>
    </source>
</reference>
<evidence type="ECO:0000313" key="2">
    <source>
        <dbReference type="Proteomes" id="UP000324897"/>
    </source>
</evidence>
<dbReference type="Gramene" id="TVU12917">
    <property type="protein sequence ID" value="TVU12917"/>
    <property type="gene ID" value="EJB05_46584"/>
</dbReference>
<proteinExistence type="predicted"/>
<dbReference type="EMBL" id="RWGY01000039">
    <property type="protein sequence ID" value="TVU12917.1"/>
    <property type="molecule type" value="Genomic_DNA"/>
</dbReference>
<dbReference type="OrthoDB" id="42889at2759"/>